<evidence type="ECO:0000313" key="3">
    <source>
        <dbReference type="EnsemblPlants" id="Ma03_p06340.1"/>
    </source>
</evidence>
<evidence type="ECO:0000313" key="4">
    <source>
        <dbReference type="Proteomes" id="UP000012960"/>
    </source>
</evidence>
<sequence length="46" mass="5227">MNKLRLNCAPRSDLMSESSERKGKRNPPTYTDPPNLSTDAFSFIHC</sequence>
<dbReference type="InParanoid" id="A0A804I943"/>
<protein>
    <submittedName>
        <fullName evidence="2">(wild Malaysian banana) hypothetical protein</fullName>
    </submittedName>
</protein>
<dbReference type="Proteomes" id="UP000012960">
    <property type="component" value="Unplaced"/>
</dbReference>
<name>A0A804I943_MUSAM</name>
<gene>
    <name evidence="2" type="ORF">GSMUA_209270.1</name>
</gene>
<evidence type="ECO:0000313" key="2">
    <source>
        <dbReference type="EMBL" id="CAG1849341.1"/>
    </source>
</evidence>
<organism evidence="3 4">
    <name type="scientific">Musa acuminata subsp. malaccensis</name>
    <name type="common">Wild banana</name>
    <name type="synonym">Musa malaccensis</name>
    <dbReference type="NCBI Taxonomy" id="214687"/>
    <lineage>
        <taxon>Eukaryota</taxon>
        <taxon>Viridiplantae</taxon>
        <taxon>Streptophyta</taxon>
        <taxon>Embryophyta</taxon>
        <taxon>Tracheophyta</taxon>
        <taxon>Spermatophyta</taxon>
        <taxon>Magnoliopsida</taxon>
        <taxon>Liliopsida</taxon>
        <taxon>Zingiberales</taxon>
        <taxon>Musaceae</taxon>
        <taxon>Musa</taxon>
    </lineage>
</organism>
<dbReference type="Gramene" id="Ma03_t06340.1">
    <property type="protein sequence ID" value="Ma03_p06340.1"/>
    <property type="gene ID" value="Ma03_g06340"/>
</dbReference>
<accession>A0A804I943</accession>
<reference evidence="3" key="2">
    <citation type="submission" date="2021-05" db="UniProtKB">
        <authorList>
            <consortium name="EnsemblPlants"/>
        </authorList>
    </citation>
    <scope>IDENTIFICATION</scope>
    <source>
        <strain evidence="3">subsp. malaccensis</strain>
    </source>
</reference>
<feature type="compositionally biased region" description="Polar residues" evidence="1">
    <location>
        <begin position="28"/>
        <end position="38"/>
    </location>
</feature>
<reference evidence="2" key="1">
    <citation type="submission" date="2021-03" db="EMBL/GenBank/DDBJ databases">
        <authorList>
            <consortium name="Genoscope - CEA"/>
            <person name="William W."/>
        </authorList>
    </citation>
    <scope>NUCLEOTIDE SEQUENCE</scope>
    <source>
        <strain evidence="2">Doubled-haploid Pahang</strain>
    </source>
</reference>
<feature type="region of interest" description="Disordered" evidence="1">
    <location>
        <begin position="1"/>
        <end position="38"/>
    </location>
</feature>
<evidence type="ECO:0000256" key="1">
    <source>
        <dbReference type="SAM" id="MobiDB-lite"/>
    </source>
</evidence>
<proteinExistence type="predicted"/>
<dbReference type="AlphaFoldDB" id="A0A804I943"/>
<dbReference type="EMBL" id="HG996468">
    <property type="protein sequence ID" value="CAG1849341.1"/>
    <property type="molecule type" value="Genomic_DNA"/>
</dbReference>
<dbReference type="EnsemblPlants" id="Ma03_t06340.1">
    <property type="protein sequence ID" value="Ma03_p06340.1"/>
    <property type="gene ID" value="Ma03_g06340"/>
</dbReference>
<keyword evidence="4" id="KW-1185">Reference proteome</keyword>